<dbReference type="EMBL" id="JAGGLB010000043">
    <property type="protein sequence ID" value="MBP1996083.1"/>
    <property type="molecule type" value="Genomic_DNA"/>
</dbReference>
<protein>
    <submittedName>
        <fullName evidence="1">Uncharacterized protein</fullName>
    </submittedName>
</protein>
<accession>A0ABS4J8A9</accession>
<dbReference type="InterPro" id="IPR017853">
    <property type="entry name" value="GH"/>
</dbReference>
<evidence type="ECO:0000313" key="2">
    <source>
        <dbReference type="Proteomes" id="UP001519287"/>
    </source>
</evidence>
<dbReference type="SUPFAM" id="SSF51445">
    <property type="entry name" value="(Trans)glycosidases"/>
    <property type="match status" value="1"/>
</dbReference>
<evidence type="ECO:0000313" key="1">
    <source>
        <dbReference type="EMBL" id="MBP1996083.1"/>
    </source>
</evidence>
<proteinExistence type="predicted"/>
<gene>
    <name evidence="1" type="ORF">J2Z66_007727</name>
</gene>
<organism evidence="1 2">
    <name type="scientific">Paenibacillus eucommiae</name>
    <dbReference type="NCBI Taxonomy" id="1355755"/>
    <lineage>
        <taxon>Bacteria</taxon>
        <taxon>Bacillati</taxon>
        <taxon>Bacillota</taxon>
        <taxon>Bacilli</taxon>
        <taxon>Bacillales</taxon>
        <taxon>Paenibacillaceae</taxon>
        <taxon>Paenibacillus</taxon>
    </lineage>
</organism>
<dbReference type="Proteomes" id="UP001519287">
    <property type="component" value="Unassembled WGS sequence"/>
</dbReference>
<name>A0ABS4J8A9_9BACL</name>
<dbReference type="RefSeq" id="WP_209978166.1">
    <property type="nucleotide sequence ID" value="NZ_JAGGLB010000043.1"/>
</dbReference>
<keyword evidence="2" id="KW-1185">Reference proteome</keyword>
<comment type="caution">
    <text evidence="1">The sequence shown here is derived from an EMBL/GenBank/DDBJ whole genome shotgun (WGS) entry which is preliminary data.</text>
</comment>
<sequence length="703" mass="81067">MNVNSYTNLLHSKASAVQIINAFAETLEHPVVHDLLSYMERCSGITPEIKPYSKEMVIQFPSIILTSTENAKLFGDFQSPDGEDSYLLSMEKGENGLLVTIVADNAGCLQQAIYHLIRITKQDGEELWLPEQRLAVKPWVQQREWALCPWIPSQVRGEFINPHASNDFDIFKFSERQLEEYIKMMGSFGFNGVQLLDTCYMWSRFGSIDAYHEKLKQIAQIAHQCGQKVTLWVWAACFDEYGWVDTEAVYTAPDGESAFENPQVRKTFEKYYDKYSDLAMYVDRVIGHYYDPGNLKNPEDTFKYMRLLESKFSKINPQVRFGIDVWDAPSGYLQALIKAGFQDYLLLESSFPAAWTEEGCRSFRQEARDFGVKETGIWGWYTAEYETDQHPSMYVNGHVLKEVYNNIRQAADPILPNVYWSEMEAYHIANLFSMFISAQLLCDPDKNPDLLLAEIADVIYGPLNGSIILEALKLIQDTRSGTSWKTYWWSSPEFRLGTPNADEDVRRAENSIRLLRNMQMDANYVVRLPLPVTVEKLTQIIIPHLIQIQKFAEFRVEIADIQRAALEGADKEKLSHMLVEAWKPVPELDTWIGTFGQIEERQQHLMVREICKQLEISIPTHRSLAVRKKSRIVEMMQNFQKYYHFSSPRPFNIGSLATYGSGFNIAEAVEIMEELVDDGIVIKHESGTYSLADWRDFQHFGWN</sequence>
<reference evidence="1 2" key="1">
    <citation type="submission" date="2021-03" db="EMBL/GenBank/DDBJ databases">
        <title>Genomic Encyclopedia of Type Strains, Phase IV (KMG-IV): sequencing the most valuable type-strain genomes for metagenomic binning, comparative biology and taxonomic classification.</title>
        <authorList>
            <person name="Goeker M."/>
        </authorList>
    </citation>
    <scope>NUCLEOTIDE SEQUENCE [LARGE SCALE GENOMIC DNA]</scope>
    <source>
        <strain evidence="1 2">DSM 26048</strain>
    </source>
</reference>